<dbReference type="SUPFAM" id="SSF49503">
    <property type="entry name" value="Cupredoxins"/>
    <property type="match status" value="1"/>
</dbReference>
<gene>
    <name evidence="22" type="primary">COX2</name>
</gene>
<evidence type="ECO:0000256" key="5">
    <source>
        <dbReference type="ARBA" id="ARBA00022448"/>
    </source>
</evidence>
<comment type="cofactor">
    <cofactor evidence="18">
        <name>Cu cation</name>
        <dbReference type="ChEBI" id="CHEBI:23378"/>
    </cofactor>
    <text evidence="18">Binds a copper A center.</text>
</comment>
<dbReference type="FunFam" id="2.60.40.420:FF:000001">
    <property type="entry name" value="Cytochrome c oxidase subunit 2"/>
    <property type="match status" value="1"/>
</dbReference>
<dbReference type="PROSITE" id="PS50999">
    <property type="entry name" value="COX2_TM"/>
    <property type="match status" value="1"/>
</dbReference>
<keyword evidence="10" id="KW-0460">Magnesium</keyword>
<dbReference type="PRINTS" id="PR01166">
    <property type="entry name" value="CYCOXIDASEII"/>
</dbReference>
<protein>
    <recommendedName>
        <fullName evidence="4 18">Cytochrome c oxidase subunit 2</fullName>
    </recommendedName>
</protein>
<reference evidence="22" key="1">
    <citation type="submission" date="2015-07" db="EMBL/GenBank/DDBJ databases">
        <title>Mitochondrial genome rearrangements at low taxonomic levels: three distinct mitogenome gene orders in the genus Pseudoniphargus (Crustacea: Amphipoda).</title>
        <authorList>
            <person name="Stokkan M."/>
            <person name="Jurado-Rivera J.A."/>
            <person name="Juan C."/>
            <person name="Jaume D."/>
            <person name="Pons J."/>
        </authorList>
    </citation>
    <scope>NUCLEOTIDE SEQUENCE</scope>
    <source>
        <tissue evidence="22">Adult</tissue>
    </source>
</reference>
<evidence type="ECO:0000256" key="4">
    <source>
        <dbReference type="ARBA" id="ARBA00015946"/>
    </source>
</evidence>
<dbReference type="PROSITE" id="PS00078">
    <property type="entry name" value="COX2"/>
    <property type="match status" value="1"/>
</dbReference>
<dbReference type="NCBIfam" id="TIGR02866">
    <property type="entry name" value="CoxB"/>
    <property type="match status" value="1"/>
</dbReference>
<dbReference type="Pfam" id="PF02790">
    <property type="entry name" value="COX2_TM"/>
    <property type="match status" value="1"/>
</dbReference>
<evidence type="ECO:0000256" key="7">
    <source>
        <dbReference type="ARBA" id="ARBA00022692"/>
    </source>
</evidence>
<sequence length="225" mass="25919">MPTWSMLMFQDSASPSMEQLIFFHDFAMTVVTMITALIGFYISFISYYKLTDRFLLQSQTTEIVWTLLPVLILLSITLPSLQALYLLDDPFSPSLSVKTIGHQWYWSYEYSDFKQVEFDSYMMNEMSVSNMRLLDTDNSMILPIHTQIRVITSSTDVIHAWSVPSLGMKSDSVPGRLNQLMFILSRPGVFYGQCSEICGANHSFMPIKIEAIPMSYFITWVNKFN</sequence>
<keyword evidence="5 18" id="KW-0813">Transport</keyword>
<dbReference type="InterPro" id="IPR045187">
    <property type="entry name" value="CcO_II"/>
</dbReference>
<evidence type="ECO:0000256" key="19">
    <source>
        <dbReference type="SAM" id="Phobius"/>
    </source>
</evidence>
<dbReference type="InterPro" id="IPR002429">
    <property type="entry name" value="CcO_II-like_C"/>
</dbReference>
<feature type="domain" description="Cytochrome oxidase subunit II copper A binding" evidence="20">
    <location>
        <begin position="92"/>
        <end position="223"/>
    </location>
</feature>
<keyword evidence="6 18" id="KW-0679">Respiratory chain</keyword>
<dbReference type="Pfam" id="PF00116">
    <property type="entry name" value="COX2"/>
    <property type="match status" value="1"/>
</dbReference>
<dbReference type="InterPro" id="IPR008972">
    <property type="entry name" value="Cupredoxin"/>
</dbReference>
<dbReference type="GO" id="GO:0016491">
    <property type="term" value="F:oxidoreductase activity"/>
    <property type="evidence" value="ECO:0007669"/>
    <property type="project" value="InterPro"/>
</dbReference>
<evidence type="ECO:0000256" key="15">
    <source>
        <dbReference type="ARBA" id="ARBA00023128"/>
    </source>
</evidence>
<keyword evidence="14 18" id="KW-0186">Copper</keyword>
<dbReference type="GO" id="GO:0005507">
    <property type="term" value="F:copper ion binding"/>
    <property type="evidence" value="ECO:0007669"/>
    <property type="project" value="InterPro"/>
</dbReference>
<dbReference type="EMBL" id="LN871176">
    <property type="protein sequence ID" value="CTP93709.1"/>
    <property type="molecule type" value="Genomic_DNA"/>
</dbReference>
<evidence type="ECO:0000259" key="20">
    <source>
        <dbReference type="PROSITE" id="PS50857"/>
    </source>
</evidence>
<dbReference type="GO" id="GO:0004129">
    <property type="term" value="F:cytochrome-c oxidase activity"/>
    <property type="evidence" value="ECO:0007669"/>
    <property type="project" value="UniProtKB-EC"/>
</dbReference>
<dbReference type="AlphaFoldDB" id="A0A0M6X544"/>
<evidence type="ECO:0000256" key="13">
    <source>
        <dbReference type="ARBA" id="ARBA00022989"/>
    </source>
</evidence>
<keyword evidence="16 18" id="KW-0472">Membrane</keyword>
<keyword evidence="15 18" id="KW-0496">Mitochondrion</keyword>
<evidence type="ECO:0000256" key="8">
    <source>
        <dbReference type="ARBA" id="ARBA00022723"/>
    </source>
</evidence>
<accession>A0A0M6X544</accession>
<evidence type="ECO:0000256" key="6">
    <source>
        <dbReference type="ARBA" id="ARBA00022660"/>
    </source>
</evidence>
<comment type="subcellular location">
    <subcellularLocation>
        <location evidence="1 18">Mitochondrion inner membrane</location>
        <topology evidence="1 18">Multi-pass membrane protein</topology>
    </subcellularLocation>
</comment>
<evidence type="ECO:0000256" key="17">
    <source>
        <dbReference type="ARBA" id="ARBA00049512"/>
    </source>
</evidence>
<evidence type="ECO:0000256" key="16">
    <source>
        <dbReference type="ARBA" id="ARBA00023136"/>
    </source>
</evidence>
<evidence type="ECO:0000256" key="10">
    <source>
        <dbReference type="ARBA" id="ARBA00022842"/>
    </source>
</evidence>
<keyword evidence="11" id="KW-1278">Translocase</keyword>
<feature type="domain" description="Cytochrome oxidase subunit II transmembrane region profile" evidence="21">
    <location>
        <begin position="1"/>
        <end position="91"/>
    </location>
</feature>
<evidence type="ECO:0000256" key="9">
    <source>
        <dbReference type="ARBA" id="ARBA00022792"/>
    </source>
</evidence>
<dbReference type="PROSITE" id="PS50857">
    <property type="entry name" value="COX2_CUA"/>
    <property type="match status" value="1"/>
</dbReference>
<dbReference type="CDD" id="cd13912">
    <property type="entry name" value="CcO_II_C"/>
    <property type="match status" value="1"/>
</dbReference>
<organism evidence="22">
    <name type="scientific">Pseudoniphargus gorbeanus</name>
    <dbReference type="NCBI Taxonomy" id="1688789"/>
    <lineage>
        <taxon>Eukaryota</taxon>
        <taxon>Metazoa</taxon>
        <taxon>Ecdysozoa</taxon>
        <taxon>Arthropoda</taxon>
        <taxon>Crustacea</taxon>
        <taxon>Multicrustacea</taxon>
        <taxon>Malacostraca</taxon>
        <taxon>Eumalacostraca</taxon>
        <taxon>Peracarida</taxon>
        <taxon>Amphipoda</taxon>
        <taxon>Senticaudata</taxon>
        <taxon>Gammarida</taxon>
        <taxon>Crangonyctidira</taxon>
        <taxon>Allocrangonyctoidea</taxon>
        <taxon>Allocrangonyctidae</taxon>
        <taxon>Pseudoniphargus</taxon>
    </lineage>
</organism>
<evidence type="ECO:0000256" key="18">
    <source>
        <dbReference type="RuleBase" id="RU000457"/>
    </source>
</evidence>
<comment type="catalytic activity">
    <reaction evidence="17">
        <text>4 Fe(II)-[cytochrome c] + O2 + 8 H(+)(in) = 4 Fe(III)-[cytochrome c] + 2 H2O + 4 H(+)(out)</text>
        <dbReference type="Rhea" id="RHEA:11436"/>
        <dbReference type="Rhea" id="RHEA-COMP:10350"/>
        <dbReference type="Rhea" id="RHEA-COMP:14399"/>
        <dbReference type="ChEBI" id="CHEBI:15377"/>
        <dbReference type="ChEBI" id="CHEBI:15378"/>
        <dbReference type="ChEBI" id="CHEBI:15379"/>
        <dbReference type="ChEBI" id="CHEBI:29033"/>
        <dbReference type="ChEBI" id="CHEBI:29034"/>
        <dbReference type="EC" id="7.1.1.9"/>
    </reaction>
    <physiologicalReaction direction="left-to-right" evidence="17">
        <dbReference type="Rhea" id="RHEA:11437"/>
    </physiologicalReaction>
</comment>
<comment type="similarity">
    <text evidence="2 18">Belongs to the cytochrome c oxidase subunit 2 family.</text>
</comment>
<dbReference type="Gene3D" id="2.60.40.420">
    <property type="entry name" value="Cupredoxins - blue copper proteins"/>
    <property type="match status" value="1"/>
</dbReference>
<evidence type="ECO:0000256" key="11">
    <source>
        <dbReference type="ARBA" id="ARBA00022967"/>
    </source>
</evidence>
<dbReference type="InterPro" id="IPR034210">
    <property type="entry name" value="CcO_II_C"/>
</dbReference>
<feature type="transmembrane region" description="Helical" evidence="19">
    <location>
        <begin position="20"/>
        <end position="42"/>
    </location>
</feature>
<comment type="function">
    <text evidence="18">Component of the cytochrome c oxidase, the last enzyme in the mitochondrial electron transport chain which drives oxidative phosphorylation. The respiratory chain contains 3 multisubunit complexes succinate dehydrogenase (complex II, CII), ubiquinol-cytochrome c oxidoreductase (cytochrome b-c1 complex, complex III, CIII) and cytochrome c oxidase (complex IV, CIV), that cooperate to transfer electrons derived from NADH and succinate to molecular oxygen, creating an electrochemical gradient over the inner membrane that drives transmembrane transport and the ATP synthase. Cytochrome c oxidase is the component of the respiratory chain that catalyzes the reduction of oxygen to water. Electrons originating from reduced cytochrome c in the intermembrane space (IMS) are transferred via the dinuclear copper A center (CU(A)) of subunit 2 and heme A of subunit 1 to the active site in subunit 1, a binuclear center (BNC) formed by heme A3 and copper B (CU(B)). The BNC reduces molecular oxygen to 2 water molecules using 4 electrons from cytochrome c in the IMS and 4 protons from the mitochondrial matrix.</text>
</comment>
<evidence type="ECO:0000256" key="12">
    <source>
        <dbReference type="ARBA" id="ARBA00022982"/>
    </source>
</evidence>
<evidence type="ECO:0000256" key="2">
    <source>
        <dbReference type="ARBA" id="ARBA00007866"/>
    </source>
</evidence>
<dbReference type="InterPro" id="IPR014222">
    <property type="entry name" value="Cyt_c_oxidase_su2"/>
</dbReference>
<dbReference type="PANTHER" id="PTHR22888">
    <property type="entry name" value="CYTOCHROME C OXIDASE, SUBUNIT II"/>
    <property type="match status" value="1"/>
</dbReference>
<dbReference type="GO" id="GO:0042773">
    <property type="term" value="P:ATP synthesis coupled electron transport"/>
    <property type="evidence" value="ECO:0007669"/>
    <property type="project" value="TreeGrafter"/>
</dbReference>
<dbReference type="InterPro" id="IPR001505">
    <property type="entry name" value="Copper_CuA"/>
</dbReference>
<proteinExistence type="inferred from homology"/>
<evidence type="ECO:0000256" key="3">
    <source>
        <dbReference type="ARBA" id="ARBA00011164"/>
    </source>
</evidence>
<keyword evidence="8 18" id="KW-0479">Metal-binding</keyword>
<dbReference type="GO" id="GO:0005743">
    <property type="term" value="C:mitochondrial inner membrane"/>
    <property type="evidence" value="ECO:0007669"/>
    <property type="project" value="UniProtKB-SubCell"/>
</dbReference>
<comment type="subunit">
    <text evidence="3">Component of the cytochrome c oxidase (complex IV, CIV), a multisubunit enzyme composed of a catalytic core of 3 subunits and several supernumerary subunits. The complex exists as a monomer or a dimer and forms supercomplexes (SCs) in the inner mitochondrial membrane with ubiquinol-cytochrome c oxidoreductase (cytochrome b-c1 complex, complex III, CIII).</text>
</comment>
<evidence type="ECO:0000256" key="14">
    <source>
        <dbReference type="ARBA" id="ARBA00023008"/>
    </source>
</evidence>
<keyword evidence="7 18" id="KW-0812">Transmembrane</keyword>
<dbReference type="Gene3D" id="1.10.287.90">
    <property type="match status" value="1"/>
</dbReference>
<evidence type="ECO:0000256" key="1">
    <source>
        <dbReference type="ARBA" id="ARBA00004448"/>
    </source>
</evidence>
<keyword evidence="12 18" id="KW-0249">Electron transport</keyword>
<name>A0A0M6X544_9CRUS</name>
<keyword evidence="9 18" id="KW-0999">Mitochondrion inner membrane</keyword>
<evidence type="ECO:0000259" key="21">
    <source>
        <dbReference type="PROSITE" id="PS50999"/>
    </source>
</evidence>
<feature type="transmembrane region" description="Helical" evidence="19">
    <location>
        <begin position="63"/>
        <end position="87"/>
    </location>
</feature>
<keyword evidence="13 19" id="KW-1133">Transmembrane helix</keyword>
<dbReference type="PANTHER" id="PTHR22888:SF9">
    <property type="entry name" value="CYTOCHROME C OXIDASE SUBUNIT 2"/>
    <property type="match status" value="1"/>
</dbReference>
<dbReference type="SUPFAM" id="SSF81464">
    <property type="entry name" value="Cytochrome c oxidase subunit II-like, transmembrane region"/>
    <property type="match status" value="1"/>
</dbReference>
<dbReference type="InterPro" id="IPR036257">
    <property type="entry name" value="Cyt_c_oxidase_su2_TM_sf"/>
</dbReference>
<dbReference type="InterPro" id="IPR011759">
    <property type="entry name" value="Cyt_c_oxidase_su2_TM_dom"/>
</dbReference>
<geneLocation type="mitochondrion" evidence="22"/>
<evidence type="ECO:0000313" key="22">
    <source>
        <dbReference type="EMBL" id="CTP93709.1"/>
    </source>
</evidence>